<sequence>MLKKAVFRLLIGLWLAYVIAPYIQPDDPAGCVRMTPGVMDYSGCSFDGHSVYKLDGEWEFFRNAMLPPDRMDASRLSDAEYIEVPSSWSRTWTLHPEERLGYATYRLRLILPEKQRSYGLQLTRILSSSQLYVDGELLGGSGQPGTSAETTISVSRPYTAYFDTDGPDVELVIHVANFAYWTSGIAEPVYLGTAETISDRAFAMSGTNWRLSSVF</sequence>
<protein>
    <submittedName>
        <fullName evidence="1">Uncharacterized protein</fullName>
    </submittedName>
</protein>
<dbReference type="RefSeq" id="WP_378098400.1">
    <property type="nucleotide sequence ID" value="NZ_JBHSEP010000012.1"/>
</dbReference>
<dbReference type="EMBL" id="JBHSEP010000012">
    <property type="protein sequence ID" value="MFC4599838.1"/>
    <property type="molecule type" value="Genomic_DNA"/>
</dbReference>
<dbReference type="SUPFAM" id="SSF49785">
    <property type="entry name" value="Galactose-binding domain-like"/>
    <property type="match status" value="1"/>
</dbReference>
<proteinExistence type="predicted"/>
<dbReference type="Proteomes" id="UP001596028">
    <property type="component" value="Unassembled WGS sequence"/>
</dbReference>
<comment type="caution">
    <text evidence="1">The sequence shown here is derived from an EMBL/GenBank/DDBJ whole genome shotgun (WGS) entry which is preliminary data.</text>
</comment>
<accession>A0ABV9FCZ3</accession>
<reference evidence="2" key="1">
    <citation type="journal article" date="2019" name="Int. J. Syst. Evol. Microbiol.">
        <title>The Global Catalogue of Microorganisms (GCM) 10K type strain sequencing project: providing services to taxonomists for standard genome sequencing and annotation.</title>
        <authorList>
            <consortium name="The Broad Institute Genomics Platform"/>
            <consortium name="The Broad Institute Genome Sequencing Center for Infectious Disease"/>
            <person name="Wu L."/>
            <person name="Ma J."/>
        </authorList>
    </citation>
    <scope>NUCLEOTIDE SEQUENCE [LARGE SCALE GENOMIC DNA]</scope>
    <source>
        <strain evidence="2">CCUG 49571</strain>
    </source>
</reference>
<gene>
    <name evidence="1" type="ORF">ACFO3S_16410</name>
</gene>
<evidence type="ECO:0000313" key="2">
    <source>
        <dbReference type="Proteomes" id="UP001596028"/>
    </source>
</evidence>
<organism evidence="1 2">
    <name type="scientific">Cohnella hongkongensis</name>
    <dbReference type="NCBI Taxonomy" id="178337"/>
    <lineage>
        <taxon>Bacteria</taxon>
        <taxon>Bacillati</taxon>
        <taxon>Bacillota</taxon>
        <taxon>Bacilli</taxon>
        <taxon>Bacillales</taxon>
        <taxon>Paenibacillaceae</taxon>
        <taxon>Cohnella</taxon>
    </lineage>
</organism>
<name>A0ABV9FCZ3_9BACL</name>
<dbReference type="Gene3D" id="2.60.120.260">
    <property type="entry name" value="Galactose-binding domain-like"/>
    <property type="match status" value="1"/>
</dbReference>
<keyword evidence="2" id="KW-1185">Reference proteome</keyword>
<dbReference type="InterPro" id="IPR008979">
    <property type="entry name" value="Galactose-bd-like_sf"/>
</dbReference>
<evidence type="ECO:0000313" key="1">
    <source>
        <dbReference type="EMBL" id="MFC4599838.1"/>
    </source>
</evidence>